<evidence type="ECO:0000256" key="1">
    <source>
        <dbReference type="SAM" id="MobiDB-lite"/>
    </source>
</evidence>
<dbReference type="NCBIfam" id="NF041401">
    <property type="entry name" value="XopAF"/>
    <property type="match status" value="1"/>
</dbReference>
<dbReference type="AlphaFoldDB" id="A0AAE4K9J0"/>
<proteinExistence type="predicted"/>
<reference evidence="2" key="1">
    <citation type="submission" date="2023-02" db="EMBL/GenBank/DDBJ databases">
        <title>Description of Herbaspirillum huttiense subsp. nephrolepsisexaltata and Herbaspirillum huttiense subsp. lycopersicon.</title>
        <authorList>
            <person name="Poudel M."/>
            <person name="Sharma A."/>
            <person name="Goss E."/>
            <person name="Tapia J.H."/>
            <person name="Harmon C.M."/>
            <person name="Jones J.B."/>
        </authorList>
    </citation>
    <scope>NUCLEOTIDE SEQUENCE</scope>
    <source>
        <strain evidence="2">NC40101</strain>
    </source>
</reference>
<feature type="region of interest" description="Disordered" evidence="1">
    <location>
        <begin position="48"/>
        <end position="70"/>
    </location>
</feature>
<evidence type="ECO:0000313" key="2">
    <source>
        <dbReference type="EMBL" id="MDT0340963.1"/>
    </source>
</evidence>
<dbReference type="InterPro" id="IPR049923">
    <property type="entry name" value="AvrXv3-like"/>
</dbReference>
<name>A0AAE4K9J0_9BURK</name>
<sequence length="247" mass="26330">MIYFSPIADDICSLFKTELQSILNGVFMTSSITRYFYNPAEYPPLQQATSAQNQALRSHPNAAPKDRSNETAFPARLASSRIVRSGGSVLQRQFLLNRSIEIKGVGYNTSTGSPATTGTSKTGVLCMTDGLDLCFAVAIGGEKTSGEPAAKVRVFHVMPANENAQRDIRIYAQQLKREGYSVRAAIHGGDSSSASSNRRLGAVDATLEGLEVPIDFHETGAGGEGNGALGAVIEAGGRIRFVTQLVK</sequence>
<accession>A0AAE4K9J0</accession>
<dbReference type="EMBL" id="JAVRAA010000034">
    <property type="protein sequence ID" value="MDT0340963.1"/>
    <property type="molecule type" value="Genomic_DNA"/>
</dbReference>
<gene>
    <name evidence="2" type="primary">xopAF</name>
    <name evidence="2" type="ORF">RJN63_29335</name>
</gene>
<comment type="caution">
    <text evidence="2">The sequence shown here is derived from an EMBL/GenBank/DDBJ whole genome shotgun (WGS) entry which is preliminary data.</text>
</comment>
<organism evidence="2">
    <name type="scientific">Herbaspirillum huttiense subsp. nephrolepidis</name>
    <dbReference type="NCBI Taxonomy" id="3075126"/>
    <lineage>
        <taxon>Bacteria</taxon>
        <taxon>Pseudomonadati</taxon>
        <taxon>Pseudomonadota</taxon>
        <taxon>Betaproteobacteria</taxon>
        <taxon>Burkholderiales</taxon>
        <taxon>Oxalobacteraceae</taxon>
        <taxon>Herbaspirillum</taxon>
    </lineage>
</organism>
<protein>
    <submittedName>
        <fullName evidence="2">XopAF/AvrXv3 family type III secretion system effector</fullName>
    </submittedName>
</protein>
<dbReference type="RefSeq" id="WP_310839189.1">
    <property type="nucleotide sequence ID" value="NZ_JAVLSM010000034.1"/>
</dbReference>